<dbReference type="GO" id="GO:0004181">
    <property type="term" value="F:metallocarboxypeptidase activity"/>
    <property type="evidence" value="ECO:0007669"/>
    <property type="project" value="InterPro"/>
</dbReference>
<dbReference type="GO" id="GO:0008270">
    <property type="term" value="F:zinc ion binding"/>
    <property type="evidence" value="ECO:0007669"/>
    <property type="project" value="InterPro"/>
</dbReference>
<keyword evidence="3" id="KW-0645">Protease</keyword>
<keyword evidence="6" id="KW-0482">Metalloprotease</keyword>
<dbReference type="AlphaFoldDB" id="A0A7V2AT91"/>
<evidence type="ECO:0000256" key="2">
    <source>
        <dbReference type="ARBA" id="ARBA00005988"/>
    </source>
</evidence>
<feature type="domain" description="Peptidase M14" evidence="8">
    <location>
        <begin position="39"/>
        <end position="331"/>
    </location>
</feature>
<accession>A0A7V2AT91</accession>
<keyword evidence="5" id="KW-0862">Zinc</keyword>
<comment type="cofactor">
    <cofactor evidence="1">
        <name>Zn(2+)</name>
        <dbReference type="ChEBI" id="CHEBI:29105"/>
    </cofactor>
</comment>
<dbReference type="Gene3D" id="3.40.630.10">
    <property type="entry name" value="Zn peptidases"/>
    <property type="match status" value="1"/>
</dbReference>
<dbReference type="InterPro" id="IPR029062">
    <property type="entry name" value="Class_I_gatase-like"/>
</dbReference>
<evidence type="ECO:0000256" key="5">
    <source>
        <dbReference type="ARBA" id="ARBA00022833"/>
    </source>
</evidence>
<keyword evidence="7" id="KW-0732">Signal</keyword>
<dbReference type="PANTHER" id="PTHR11705:SF143">
    <property type="entry name" value="SLL0236 PROTEIN"/>
    <property type="match status" value="1"/>
</dbReference>
<evidence type="ECO:0000259" key="8">
    <source>
        <dbReference type="SMART" id="SM00631"/>
    </source>
</evidence>
<sequence>MHRILFLFLTVFFIASAEAAEVRSPEEYLGFPIGADRKLADYNEVMGYLDELAAGSPWVETETIGTTTLGRPFIMAVLSTPDNLSNLSRYKEISRKLADPRGLPAGEAEQLIKEGKTFVLITCNLHSTEIASAQAALELAYEIASGENDMARNALEETVLFLIPSLNPDGLQMVVDWYEKWVGTEYEGCEMPWLYHHYVGHDNNRDWFMVNLAETRAVFEVYFDTVIPHVVLDMHQMWSTGARLFLPQFYPPANVNVDPILYREIGLLGYAMQLECEERDLAGVISDAYFTAYWEGTSMMTPWWHNQVGLLSEAASCRVATPVYIDEVELEGGSKGFPRYEHRINFPNPWPGGWWRLRDIVDYELAIADGLLDCCARHNERFLRNFYAMGARAVAQGKNEPPYGFVIPAPQDDPVTAARMIEAFMLGGVEVHEAVKDFMIGNRLYRAGSYVIRLDQPYRAYAKDLLEVQEYPDIRASEKEDFVRPYDVTGWTLPMQMGIACEEIDEPFEAELRLLENYPYAEHALPRENENIWGFALDPRINASYAAAFALLENGHTVLRADEELALGEDALPAGALLVQSRKGLTDDARALSRDLHAIFHPVTGESAAAARRLKPVKTALFKPWRASMDEGWTRYLFDTHLVPYENVTNEQIKEGEIGDYDALVLADISPDIIKKGEWTGEYARFSRPMPPDYEGGIEDEGVENIKKFVAGGGTLICFGRSCDFAIEALELPVRNVLEKAGPDDFYAPGSILEVAFREGHPVTYGMAGKGHVFFTNSPAFATSLPFGKFDRSILAAYEKKNPLASGLLIGPERLYRRAALVEMTYDRGKVLLFGFRPQHRCQTAGTYKLIFNALLESGRK</sequence>
<evidence type="ECO:0000256" key="3">
    <source>
        <dbReference type="ARBA" id="ARBA00022670"/>
    </source>
</evidence>
<protein>
    <recommendedName>
        <fullName evidence="8">Peptidase M14 domain-containing protein</fullName>
    </recommendedName>
</protein>
<dbReference type="Gene3D" id="3.40.50.880">
    <property type="match status" value="1"/>
</dbReference>
<dbReference type="GO" id="GO:0005615">
    <property type="term" value="C:extracellular space"/>
    <property type="evidence" value="ECO:0007669"/>
    <property type="project" value="TreeGrafter"/>
</dbReference>
<comment type="caution">
    <text evidence="9">The sequence shown here is derived from an EMBL/GenBank/DDBJ whole genome shotgun (WGS) entry which is preliminary data.</text>
</comment>
<evidence type="ECO:0000256" key="4">
    <source>
        <dbReference type="ARBA" id="ARBA00022801"/>
    </source>
</evidence>
<dbReference type="SUPFAM" id="SSF52317">
    <property type="entry name" value="Class I glutamine amidotransferase-like"/>
    <property type="match status" value="1"/>
</dbReference>
<keyword evidence="4" id="KW-0378">Hydrolase</keyword>
<feature type="signal peptide" evidence="7">
    <location>
        <begin position="1"/>
        <end position="19"/>
    </location>
</feature>
<name>A0A7V2AT91_UNCEI</name>
<dbReference type="SUPFAM" id="SSF53187">
    <property type="entry name" value="Zn-dependent exopeptidases"/>
    <property type="match status" value="1"/>
</dbReference>
<evidence type="ECO:0000313" key="9">
    <source>
        <dbReference type="EMBL" id="HER42832.1"/>
    </source>
</evidence>
<comment type="similarity">
    <text evidence="2">Belongs to the peptidase M14 family.</text>
</comment>
<feature type="chain" id="PRO_5031296974" description="Peptidase M14 domain-containing protein" evidence="7">
    <location>
        <begin position="20"/>
        <end position="861"/>
    </location>
</feature>
<dbReference type="PANTHER" id="PTHR11705">
    <property type="entry name" value="PROTEASE FAMILY M14 CARBOXYPEPTIDASE A,B"/>
    <property type="match status" value="1"/>
</dbReference>
<evidence type="ECO:0000256" key="6">
    <source>
        <dbReference type="ARBA" id="ARBA00023049"/>
    </source>
</evidence>
<proteinExistence type="inferred from homology"/>
<dbReference type="Proteomes" id="UP000886069">
    <property type="component" value="Unassembled WGS sequence"/>
</dbReference>
<gene>
    <name evidence="9" type="ORF">ENO08_00030</name>
</gene>
<evidence type="ECO:0000256" key="7">
    <source>
        <dbReference type="SAM" id="SignalP"/>
    </source>
</evidence>
<dbReference type="InterPro" id="IPR000834">
    <property type="entry name" value="Peptidase_M14"/>
</dbReference>
<evidence type="ECO:0000256" key="1">
    <source>
        <dbReference type="ARBA" id="ARBA00001947"/>
    </source>
</evidence>
<dbReference type="SMART" id="SM00631">
    <property type="entry name" value="Zn_pept"/>
    <property type="match status" value="1"/>
</dbReference>
<dbReference type="GO" id="GO:0006508">
    <property type="term" value="P:proteolysis"/>
    <property type="evidence" value="ECO:0007669"/>
    <property type="project" value="UniProtKB-KW"/>
</dbReference>
<reference evidence="9" key="1">
    <citation type="journal article" date="2020" name="mSystems">
        <title>Genome- and Community-Level Interaction Insights into Carbon Utilization and Element Cycling Functions of Hydrothermarchaeota in Hydrothermal Sediment.</title>
        <authorList>
            <person name="Zhou Z."/>
            <person name="Liu Y."/>
            <person name="Xu W."/>
            <person name="Pan J."/>
            <person name="Luo Z.H."/>
            <person name="Li M."/>
        </authorList>
    </citation>
    <scope>NUCLEOTIDE SEQUENCE [LARGE SCALE GENOMIC DNA]</scope>
    <source>
        <strain evidence="9">SpSt-1233</strain>
    </source>
</reference>
<dbReference type="Pfam" id="PF00246">
    <property type="entry name" value="Peptidase_M14"/>
    <property type="match status" value="1"/>
</dbReference>
<dbReference type="CDD" id="cd06240">
    <property type="entry name" value="M14-like"/>
    <property type="match status" value="1"/>
</dbReference>
<dbReference type="EMBL" id="DSEC01000003">
    <property type="protein sequence ID" value="HER42832.1"/>
    <property type="molecule type" value="Genomic_DNA"/>
</dbReference>
<organism evidence="9">
    <name type="scientific">Eiseniibacteriota bacterium</name>
    <dbReference type="NCBI Taxonomy" id="2212470"/>
    <lineage>
        <taxon>Bacteria</taxon>
        <taxon>Candidatus Eiseniibacteriota</taxon>
    </lineage>
</organism>